<dbReference type="SUPFAM" id="SSF53850">
    <property type="entry name" value="Periplasmic binding protein-like II"/>
    <property type="match status" value="1"/>
</dbReference>
<dbReference type="Pfam" id="PF00126">
    <property type="entry name" value="HTH_1"/>
    <property type="match status" value="1"/>
</dbReference>
<dbReference type="InterPro" id="IPR005119">
    <property type="entry name" value="LysR_subst-bd"/>
</dbReference>
<dbReference type="OrthoDB" id="3176554at2"/>
<reference evidence="6 7" key="1">
    <citation type="submission" date="2019-02" db="EMBL/GenBank/DDBJ databases">
        <title>Draft genome sequence of Amycolatopsis sp. 8-3EHSu isolated from roots of Suaeda maritima.</title>
        <authorList>
            <person name="Duangmal K."/>
            <person name="Chantavorakit T."/>
        </authorList>
    </citation>
    <scope>NUCLEOTIDE SEQUENCE [LARGE SCALE GENOMIC DNA]</scope>
    <source>
        <strain evidence="6 7">8-3EHSu</strain>
    </source>
</reference>
<keyword evidence="3" id="KW-0238">DNA-binding</keyword>
<keyword evidence="4" id="KW-0804">Transcription</keyword>
<dbReference type="PANTHER" id="PTHR30346:SF0">
    <property type="entry name" value="HCA OPERON TRANSCRIPTIONAL ACTIVATOR HCAR"/>
    <property type="match status" value="1"/>
</dbReference>
<dbReference type="GO" id="GO:0003700">
    <property type="term" value="F:DNA-binding transcription factor activity"/>
    <property type="evidence" value="ECO:0007669"/>
    <property type="project" value="InterPro"/>
</dbReference>
<gene>
    <name evidence="6" type="ORF">EWH70_16650</name>
</gene>
<comment type="similarity">
    <text evidence="1">Belongs to the LysR transcriptional regulatory family.</text>
</comment>
<evidence type="ECO:0000313" key="7">
    <source>
        <dbReference type="Proteomes" id="UP000292003"/>
    </source>
</evidence>
<dbReference type="RefSeq" id="WP_130476604.1">
    <property type="nucleotide sequence ID" value="NZ_SFCC01000008.1"/>
</dbReference>
<evidence type="ECO:0000256" key="2">
    <source>
        <dbReference type="ARBA" id="ARBA00023015"/>
    </source>
</evidence>
<dbReference type="Gene3D" id="1.10.10.10">
    <property type="entry name" value="Winged helix-like DNA-binding domain superfamily/Winged helix DNA-binding domain"/>
    <property type="match status" value="1"/>
</dbReference>
<dbReference type="InterPro" id="IPR036390">
    <property type="entry name" value="WH_DNA-bd_sf"/>
</dbReference>
<protein>
    <submittedName>
        <fullName evidence="6">LysR family transcriptional regulator</fullName>
    </submittedName>
</protein>
<comment type="caution">
    <text evidence="6">The sequence shown here is derived from an EMBL/GenBank/DDBJ whole genome shotgun (WGS) entry which is preliminary data.</text>
</comment>
<evidence type="ECO:0000256" key="4">
    <source>
        <dbReference type="ARBA" id="ARBA00023163"/>
    </source>
</evidence>
<evidence type="ECO:0000256" key="3">
    <source>
        <dbReference type="ARBA" id="ARBA00023125"/>
    </source>
</evidence>
<keyword evidence="2" id="KW-0805">Transcription regulation</keyword>
<dbReference type="FunFam" id="1.10.10.10:FF:000001">
    <property type="entry name" value="LysR family transcriptional regulator"/>
    <property type="match status" value="1"/>
</dbReference>
<dbReference type="Pfam" id="PF03466">
    <property type="entry name" value="LysR_substrate"/>
    <property type="match status" value="1"/>
</dbReference>
<organism evidence="6 7">
    <name type="scientific">Amycolatopsis suaedae</name>
    <dbReference type="NCBI Taxonomy" id="2510978"/>
    <lineage>
        <taxon>Bacteria</taxon>
        <taxon>Bacillati</taxon>
        <taxon>Actinomycetota</taxon>
        <taxon>Actinomycetes</taxon>
        <taxon>Pseudonocardiales</taxon>
        <taxon>Pseudonocardiaceae</taxon>
        <taxon>Amycolatopsis</taxon>
    </lineage>
</organism>
<evidence type="ECO:0000256" key="1">
    <source>
        <dbReference type="ARBA" id="ARBA00009437"/>
    </source>
</evidence>
<keyword evidence="7" id="KW-1185">Reference proteome</keyword>
<dbReference type="InterPro" id="IPR000847">
    <property type="entry name" value="LysR_HTH_N"/>
</dbReference>
<dbReference type="GO" id="GO:0003677">
    <property type="term" value="F:DNA binding"/>
    <property type="evidence" value="ECO:0007669"/>
    <property type="project" value="UniProtKB-KW"/>
</dbReference>
<sequence length="290" mass="31123">MELRALRAFVTVAEELHFGRAAERLHIVQPAVSQQVARLERELGVRLLDRTRRSVRLTDAGTRVLDAAREALVAADRVRAVAVEPVPGDLRIGTGPEFAARIERGIELLREYVPQLRATLVELPVAPRLEAVRRHEVGFALVRGVVDAPGLRVHPIWSEPLVAVLSVQHPAAGKPSVRVADLAPLPLRYPNRSCEPSLHATMMSTFAGLGLTPTLGRPTGTIGSTLVEVGADRWSWTLLPAGEVARAGLSSVVGVPLDPEVTVPGSLVYRDDMSEACVSALTRAFAGAPA</sequence>
<feature type="domain" description="HTH lysR-type" evidence="5">
    <location>
        <begin position="1"/>
        <end position="58"/>
    </location>
</feature>
<dbReference type="InterPro" id="IPR036388">
    <property type="entry name" value="WH-like_DNA-bd_sf"/>
</dbReference>
<dbReference type="SUPFAM" id="SSF46785">
    <property type="entry name" value="Winged helix' DNA-binding domain"/>
    <property type="match status" value="1"/>
</dbReference>
<evidence type="ECO:0000259" key="5">
    <source>
        <dbReference type="PROSITE" id="PS50931"/>
    </source>
</evidence>
<dbReference type="Proteomes" id="UP000292003">
    <property type="component" value="Unassembled WGS sequence"/>
</dbReference>
<dbReference type="Gene3D" id="3.40.190.10">
    <property type="entry name" value="Periplasmic binding protein-like II"/>
    <property type="match status" value="2"/>
</dbReference>
<dbReference type="GO" id="GO:0032993">
    <property type="term" value="C:protein-DNA complex"/>
    <property type="evidence" value="ECO:0007669"/>
    <property type="project" value="TreeGrafter"/>
</dbReference>
<name>A0A4Q7J6V1_9PSEU</name>
<accession>A0A4Q7J6V1</accession>
<dbReference type="AlphaFoldDB" id="A0A4Q7J6V1"/>
<dbReference type="PANTHER" id="PTHR30346">
    <property type="entry name" value="TRANSCRIPTIONAL DUAL REGULATOR HCAR-RELATED"/>
    <property type="match status" value="1"/>
</dbReference>
<evidence type="ECO:0000313" key="6">
    <source>
        <dbReference type="EMBL" id="RZQ62867.1"/>
    </source>
</evidence>
<proteinExistence type="inferred from homology"/>
<dbReference type="PRINTS" id="PR00039">
    <property type="entry name" value="HTHLYSR"/>
</dbReference>
<dbReference type="EMBL" id="SFCC01000008">
    <property type="protein sequence ID" value="RZQ62867.1"/>
    <property type="molecule type" value="Genomic_DNA"/>
</dbReference>
<dbReference type="PROSITE" id="PS50931">
    <property type="entry name" value="HTH_LYSR"/>
    <property type="match status" value="1"/>
</dbReference>